<accession>A0A1X0YBV4</accession>
<feature type="signal peptide" evidence="1">
    <location>
        <begin position="1"/>
        <end position="26"/>
    </location>
</feature>
<evidence type="ECO:0008006" key="4">
    <source>
        <dbReference type="Google" id="ProtNLM"/>
    </source>
</evidence>
<organism evidence="2 3">
    <name type="scientific">Geothermobacter hydrogeniphilus</name>
    <dbReference type="NCBI Taxonomy" id="1969733"/>
    <lineage>
        <taxon>Bacteria</taxon>
        <taxon>Pseudomonadati</taxon>
        <taxon>Thermodesulfobacteriota</taxon>
        <taxon>Desulfuromonadia</taxon>
        <taxon>Desulfuromonadales</taxon>
        <taxon>Geothermobacteraceae</taxon>
        <taxon>Geothermobacter</taxon>
    </lineage>
</organism>
<evidence type="ECO:0000313" key="3">
    <source>
        <dbReference type="Proteomes" id="UP000193136"/>
    </source>
</evidence>
<protein>
    <recommendedName>
        <fullName evidence="4">Alginate export domain-containing protein</fullName>
    </recommendedName>
</protein>
<keyword evidence="1" id="KW-0732">Signal</keyword>
<gene>
    <name evidence="2" type="ORF">B5V00_04090</name>
</gene>
<dbReference type="STRING" id="1969733.B5V00_04090"/>
<feature type="chain" id="PRO_5012800845" description="Alginate export domain-containing protein" evidence="1">
    <location>
        <begin position="27"/>
        <end position="428"/>
    </location>
</feature>
<sequence length="428" mass="47724">MKVRFCVARGLLLAVLALLALPMNSAAVELRVQSDTLLRIFERDTTSGTDKLVSPGYEYLQVDMGSLSEAGLSFHAYGWGRYDFADNDFYQAADAGELLYGYLEYKRENANLNVRLGRQYIFEGVANESVDGLRLSSDLSENISASIYAGQPVGLDSTSGRSGDSIYGGRVALHKMSLGEVGLSYKNIQNDSDTAEEMAGVDIALYLPKGINFFGNSSYNLDSNGFAEHSYELNIPYESLRFRPFFQMFNYADYFSTGANSVNPFRVLGTGDEEINIYGIDLSWLQSEAWTFVGKFKYYDYDQADGNQYYGLAATWHPGEATDLGGEVGYLNGDLSKNTYLLTRLFATVDQLGDKLWLDFLTGDIVYASYDQDIYGEDYSLFVSLGTGKTFLDGRLRVKLSGDYSQDPYFDDDLRGLLSLTYNYDHGL</sequence>
<proteinExistence type="predicted"/>
<name>A0A1X0YBV4_9BACT</name>
<dbReference type="Proteomes" id="UP000193136">
    <property type="component" value="Unassembled WGS sequence"/>
</dbReference>
<dbReference type="EMBL" id="NAAD01000003">
    <property type="protein sequence ID" value="ORJ62474.1"/>
    <property type="molecule type" value="Genomic_DNA"/>
</dbReference>
<dbReference type="AlphaFoldDB" id="A0A1X0YBV4"/>
<evidence type="ECO:0000256" key="1">
    <source>
        <dbReference type="SAM" id="SignalP"/>
    </source>
</evidence>
<dbReference type="RefSeq" id="WP_085009487.1">
    <property type="nucleotide sequence ID" value="NZ_NAAD01000003.1"/>
</dbReference>
<keyword evidence="3" id="KW-1185">Reference proteome</keyword>
<reference evidence="2 3" key="1">
    <citation type="submission" date="2017-03" db="EMBL/GenBank/DDBJ databases">
        <title>Genome sequence of Geothermobacter sp. EPR-M, Deep-Sea Iron Reducer.</title>
        <authorList>
            <person name="Tully B."/>
            <person name="Savalia P."/>
            <person name="Abuyen K."/>
            <person name="Baughan C."/>
            <person name="Romero E."/>
            <person name="Ronkowski C."/>
            <person name="Torres B."/>
            <person name="Tremblay J."/>
            <person name="Trujillo A."/>
            <person name="Tyler M."/>
            <person name="Perez-Rodriguez I."/>
            <person name="Amend J."/>
        </authorList>
    </citation>
    <scope>NUCLEOTIDE SEQUENCE [LARGE SCALE GENOMIC DNA]</scope>
    <source>
        <strain evidence="2 3">EPR-M</strain>
    </source>
</reference>
<dbReference type="OrthoDB" id="5390943at2"/>
<comment type="caution">
    <text evidence="2">The sequence shown here is derived from an EMBL/GenBank/DDBJ whole genome shotgun (WGS) entry which is preliminary data.</text>
</comment>
<evidence type="ECO:0000313" key="2">
    <source>
        <dbReference type="EMBL" id="ORJ62474.1"/>
    </source>
</evidence>